<dbReference type="InterPro" id="IPR051162">
    <property type="entry name" value="T4SS_component"/>
</dbReference>
<dbReference type="InterPro" id="IPR019476">
    <property type="entry name" value="T4SS_TraD_DNA-bd"/>
</dbReference>
<evidence type="ECO:0000313" key="4">
    <source>
        <dbReference type="Proteomes" id="UP000192276"/>
    </source>
</evidence>
<dbReference type="InterPro" id="IPR027417">
    <property type="entry name" value="P-loop_NTPase"/>
</dbReference>
<dbReference type="AlphaFoldDB" id="A0A1V9EUK5"/>
<dbReference type="PANTHER" id="PTHR30121">
    <property type="entry name" value="UNCHARACTERIZED PROTEIN YJGR-RELATED"/>
    <property type="match status" value="1"/>
</dbReference>
<evidence type="ECO:0000259" key="2">
    <source>
        <dbReference type="Pfam" id="PF10412"/>
    </source>
</evidence>
<proteinExistence type="predicted"/>
<dbReference type="STRING" id="550983.A4R26_30385"/>
<evidence type="ECO:0000313" key="3">
    <source>
        <dbReference type="EMBL" id="OQP49836.1"/>
    </source>
</evidence>
<feature type="compositionally biased region" description="Basic and acidic residues" evidence="1">
    <location>
        <begin position="792"/>
        <end position="833"/>
    </location>
</feature>
<reference evidence="4" key="1">
    <citation type="submission" date="2016-04" db="EMBL/GenBank/DDBJ databases">
        <authorList>
            <person name="Chen L."/>
            <person name="Zhuang W."/>
            <person name="Wang G."/>
        </authorList>
    </citation>
    <scope>NUCLEOTIDE SEQUENCE [LARGE SCALE GENOMIC DNA]</scope>
    <source>
        <strain evidence="4">208</strain>
    </source>
</reference>
<feature type="domain" description="Type IV secretion system coupling protein TraD DNA-binding" evidence="2">
    <location>
        <begin position="392"/>
        <end position="712"/>
    </location>
</feature>
<name>A0A1V9EUK5_9BACT</name>
<feature type="region of interest" description="Disordered" evidence="1">
    <location>
        <begin position="783"/>
        <end position="872"/>
    </location>
</feature>
<organism evidence="3 4">
    <name type="scientific">Niastella populi</name>
    <dbReference type="NCBI Taxonomy" id="550983"/>
    <lineage>
        <taxon>Bacteria</taxon>
        <taxon>Pseudomonadati</taxon>
        <taxon>Bacteroidota</taxon>
        <taxon>Chitinophagia</taxon>
        <taxon>Chitinophagales</taxon>
        <taxon>Chitinophagaceae</taxon>
        <taxon>Niastella</taxon>
    </lineage>
</organism>
<dbReference type="CDD" id="cd01127">
    <property type="entry name" value="TrwB_TraG_TraD_VirD4"/>
    <property type="match status" value="1"/>
</dbReference>
<sequence>MLYTPSLQRTEQFNAWDERGRGWHVFPVPVHPEPAFVPFIFQEVSWNNPIIDDGKRPGLVGGILGELKKLFAPPKQPEPAEESMIQAFPFEDEYPLRFFALSFPKGQKVPQFETEQLLIMLAACSYPVSFELVATAEAIQVQFVCADDDSAYLQGQLRAYFPGCSLIEDADSLFGIFVESVQVYELGLRHEFMLPLAMPNSLDFDPHASLFGILEHIPAGKRAAVQVIFQGCQNPWAESIVRSVTNEDGKSFFEDAPELVSGAKQKISAPLFASIIRVMASAGDGESADRLAWAVGDALVRQSKSAGNSLMLLSNDEYDYAEHLRDLLFRRSQRLGMILNSKELANFVHYPSVTIPSQKLVRDTRKAKAAPNIAAGKGLLLGKNKHQGKETSVSIPTAHRLKHMHIIGGTGTGKSTLLLNMIVQDIRNNTGVCVLDPHGDLVEKILTYIPERRAKDVLIIDPADAEHPVGFNILSAHSEIEKDILASDLVAAFKRLSTSWGDQMNSVFANAILAFLESSQGGTLADLRRFLVDTSFRNAILRTVADPSVLYYWQREYLLLKNSSVGSILTRLDSFLRPKLIRNMVCQQKSLDFGRMMDEGKIILVKLSQGLIGSENSYLLGTFITAKIQQAAMARQAQAQESRRDFFLYVDEFQHFITPSMSSILSGTRKYGLGLVLAHQQLAQISDAELASAILANAGTRICFRLGETDARKLEDGFSFFDAKDLQNLGTGEAIARIEKPEFDFSLNTVPLETSDVPGEVQEQIISCSRYTYGTPRREVEETLAESMRTAAAEEPKQKRKEQPGMPKEEYIPFEEVSKDQEAPQEKTEKEQRTQTPTKEPAPPAPEAITETKDVTATPKAQEYLKNDERNEHDGLKRRIEVMARQRGFKASCEAPTPELRGFVDVSIETPTRKIAVEVCVTTRPVWELHNVSKCLAAGYDTVIVCVHNSEKKIGQIRAVINQHVPEHERAKVFVFDRDGVFGYLDTIPVEPPTETRMHGFIIEEEFSDLTDEEAMRQREAVARQMVSALRKKKK</sequence>
<dbReference type="OrthoDB" id="9806951at2"/>
<protein>
    <recommendedName>
        <fullName evidence="2">Type IV secretion system coupling protein TraD DNA-binding domain-containing protein</fullName>
    </recommendedName>
</protein>
<accession>A0A1V9EUK5</accession>
<feature type="compositionally biased region" description="Basic and acidic residues" evidence="1">
    <location>
        <begin position="863"/>
        <end position="872"/>
    </location>
</feature>
<dbReference type="EMBL" id="LWBP01000225">
    <property type="protein sequence ID" value="OQP49836.1"/>
    <property type="molecule type" value="Genomic_DNA"/>
</dbReference>
<dbReference type="Proteomes" id="UP000192276">
    <property type="component" value="Unassembled WGS sequence"/>
</dbReference>
<comment type="caution">
    <text evidence="3">The sequence shown here is derived from an EMBL/GenBank/DDBJ whole genome shotgun (WGS) entry which is preliminary data.</text>
</comment>
<dbReference type="PANTHER" id="PTHR30121:SF11">
    <property type="entry name" value="AAA+ ATPASE DOMAIN-CONTAINING PROTEIN"/>
    <property type="match status" value="1"/>
</dbReference>
<dbReference type="Gene3D" id="3.40.50.300">
    <property type="entry name" value="P-loop containing nucleotide triphosphate hydrolases"/>
    <property type="match status" value="2"/>
</dbReference>
<evidence type="ECO:0000256" key="1">
    <source>
        <dbReference type="SAM" id="MobiDB-lite"/>
    </source>
</evidence>
<gene>
    <name evidence="3" type="ORF">A4R26_30385</name>
</gene>
<dbReference type="Pfam" id="PF10412">
    <property type="entry name" value="TrwB_AAD_bind"/>
    <property type="match status" value="1"/>
</dbReference>
<keyword evidence="4" id="KW-1185">Reference proteome</keyword>
<dbReference type="RefSeq" id="WP_081170093.1">
    <property type="nucleotide sequence ID" value="NZ_LWBP01000225.1"/>
</dbReference>
<dbReference type="SUPFAM" id="SSF52540">
    <property type="entry name" value="P-loop containing nucleoside triphosphate hydrolases"/>
    <property type="match status" value="1"/>
</dbReference>